<keyword evidence="8" id="KW-1185">Reference proteome</keyword>
<gene>
    <name evidence="7" type="ORF">LENED_006525</name>
</gene>
<comment type="subcellular location">
    <subcellularLocation>
        <location evidence="1">Membrane</location>
        <topology evidence="1">Single-pass membrane protein</topology>
    </subcellularLocation>
</comment>
<evidence type="ECO:0000256" key="3">
    <source>
        <dbReference type="ARBA" id="ARBA00022989"/>
    </source>
</evidence>
<dbReference type="EMBL" id="BDGU01000206">
    <property type="protein sequence ID" value="GAW04718.1"/>
    <property type="molecule type" value="Genomic_DNA"/>
</dbReference>
<keyword evidence="3 6" id="KW-1133">Transmembrane helix</keyword>
<feature type="compositionally biased region" description="Low complexity" evidence="5">
    <location>
        <begin position="290"/>
        <end position="302"/>
    </location>
</feature>
<evidence type="ECO:0000256" key="6">
    <source>
        <dbReference type="SAM" id="Phobius"/>
    </source>
</evidence>
<proteinExistence type="predicted"/>
<organism evidence="7 8">
    <name type="scientific">Lentinula edodes</name>
    <name type="common">Shiitake mushroom</name>
    <name type="synonym">Lentinus edodes</name>
    <dbReference type="NCBI Taxonomy" id="5353"/>
    <lineage>
        <taxon>Eukaryota</taxon>
        <taxon>Fungi</taxon>
        <taxon>Dikarya</taxon>
        <taxon>Basidiomycota</taxon>
        <taxon>Agaricomycotina</taxon>
        <taxon>Agaricomycetes</taxon>
        <taxon>Agaricomycetidae</taxon>
        <taxon>Agaricales</taxon>
        <taxon>Marasmiineae</taxon>
        <taxon>Omphalotaceae</taxon>
        <taxon>Lentinula</taxon>
    </lineage>
</organism>
<sequence length="330" mass="34614">MVGSAHRKLRKVLVRKGLLEDREFSIGFGDGDLDPADVIGQLFSSSIVEVPSQSSSKIDATVLPPTSITLSSHTITSTFTSTSASVAKTSFTTTSSTSQLIPSVASASTSNTNVIPSSTADSSKSSSTTSSGNIIGIVAAVIIAVLSLSVFGFFILRQRRKNRNAKLIPQVDPFRLGLSEKELPPHPTTEQRMTFGAFYGRPGPGNNPYVPASGRSITAAFGDSDSFPIPSGVAPPAISPFVDPVVNPSPNIQIPLSAAVKHTPSYTATIHGSQIPTSAYSPVTRRSYGSQSPSFVASAPPASDRHPPSEPGEQMRPGTIYHDEDVYGGI</sequence>
<feature type="compositionally biased region" description="Low complexity" evidence="5">
    <location>
        <begin position="117"/>
        <end position="129"/>
    </location>
</feature>
<dbReference type="GO" id="GO:0016020">
    <property type="term" value="C:membrane"/>
    <property type="evidence" value="ECO:0007669"/>
    <property type="project" value="UniProtKB-SubCell"/>
</dbReference>
<feature type="compositionally biased region" description="Basic and acidic residues" evidence="5">
    <location>
        <begin position="321"/>
        <end position="330"/>
    </location>
</feature>
<accession>A0A1Q3EBY9</accession>
<dbReference type="InterPro" id="IPR051694">
    <property type="entry name" value="Immunoregulatory_rcpt-like"/>
</dbReference>
<name>A0A1Q3EBY9_LENED</name>
<dbReference type="GO" id="GO:0071944">
    <property type="term" value="C:cell periphery"/>
    <property type="evidence" value="ECO:0007669"/>
    <property type="project" value="UniProtKB-ARBA"/>
</dbReference>
<evidence type="ECO:0000256" key="1">
    <source>
        <dbReference type="ARBA" id="ARBA00004167"/>
    </source>
</evidence>
<protein>
    <submittedName>
        <fullName evidence="7">Uncharacterized protein</fullName>
    </submittedName>
</protein>
<reference evidence="7 8" key="2">
    <citation type="submission" date="2017-02" db="EMBL/GenBank/DDBJ databases">
        <title>A genome survey and senescence transcriptome analysis in Lentinula edodes.</title>
        <authorList>
            <person name="Sakamoto Y."/>
            <person name="Nakade K."/>
            <person name="Sato S."/>
            <person name="Yoshida Y."/>
            <person name="Miyazaki K."/>
            <person name="Natsume S."/>
            <person name="Konno N."/>
        </authorList>
    </citation>
    <scope>NUCLEOTIDE SEQUENCE [LARGE SCALE GENOMIC DNA]</scope>
    <source>
        <strain evidence="7 8">NBRC 111202</strain>
    </source>
</reference>
<reference evidence="7 8" key="1">
    <citation type="submission" date="2016-08" db="EMBL/GenBank/DDBJ databases">
        <authorList>
            <consortium name="Lentinula edodes genome sequencing consortium"/>
            <person name="Sakamoto Y."/>
            <person name="Nakade K."/>
            <person name="Sato S."/>
            <person name="Yoshida Y."/>
            <person name="Miyazaki K."/>
            <person name="Natsume S."/>
            <person name="Konno N."/>
        </authorList>
    </citation>
    <scope>NUCLEOTIDE SEQUENCE [LARGE SCALE GENOMIC DNA]</scope>
    <source>
        <strain evidence="7 8">NBRC 111202</strain>
    </source>
</reference>
<dbReference type="AlphaFoldDB" id="A0A1Q3EBY9"/>
<dbReference type="Proteomes" id="UP000188533">
    <property type="component" value="Unassembled WGS sequence"/>
</dbReference>
<dbReference type="PANTHER" id="PTHR15549">
    <property type="entry name" value="PAIRED IMMUNOGLOBULIN-LIKE TYPE 2 RECEPTOR"/>
    <property type="match status" value="1"/>
</dbReference>
<feature type="transmembrane region" description="Helical" evidence="6">
    <location>
        <begin position="134"/>
        <end position="156"/>
    </location>
</feature>
<comment type="caution">
    <text evidence="7">The sequence shown here is derived from an EMBL/GenBank/DDBJ whole genome shotgun (WGS) entry which is preliminary data.</text>
</comment>
<evidence type="ECO:0000256" key="2">
    <source>
        <dbReference type="ARBA" id="ARBA00022692"/>
    </source>
</evidence>
<feature type="region of interest" description="Disordered" evidence="5">
    <location>
        <begin position="276"/>
        <end position="330"/>
    </location>
</feature>
<feature type="region of interest" description="Disordered" evidence="5">
    <location>
        <begin position="109"/>
        <end position="129"/>
    </location>
</feature>
<evidence type="ECO:0000256" key="4">
    <source>
        <dbReference type="ARBA" id="ARBA00023136"/>
    </source>
</evidence>
<keyword evidence="2 6" id="KW-0812">Transmembrane</keyword>
<keyword evidence="4 6" id="KW-0472">Membrane</keyword>
<dbReference type="PANTHER" id="PTHR15549:SF30">
    <property type="entry name" value="MID2 DOMAIN-CONTAINING PROTEIN"/>
    <property type="match status" value="1"/>
</dbReference>
<evidence type="ECO:0000256" key="5">
    <source>
        <dbReference type="SAM" id="MobiDB-lite"/>
    </source>
</evidence>
<evidence type="ECO:0000313" key="8">
    <source>
        <dbReference type="Proteomes" id="UP000188533"/>
    </source>
</evidence>
<evidence type="ECO:0000313" key="7">
    <source>
        <dbReference type="EMBL" id="GAW04718.1"/>
    </source>
</evidence>